<comment type="caution">
    <text evidence="2">The sequence shown here is derived from an EMBL/GenBank/DDBJ whole genome shotgun (WGS) entry which is preliminary data.</text>
</comment>
<reference evidence="3" key="1">
    <citation type="journal article" date="2019" name="Int. J. Syst. Evol. Microbiol.">
        <title>The Global Catalogue of Microorganisms (GCM) 10K type strain sequencing project: providing services to taxonomists for standard genome sequencing and annotation.</title>
        <authorList>
            <consortium name="The Broad Institute Genomics Platform"/>
            <consortium name="The Broad Institute Genome Sequencing Center for Infectious Disease"/>
            <person name="Wu L."/>
            <person name="Ma J."/>
        </authorList>
    </citation>
    <scope>NUCLEOTIDE SEQUENCE [LARGE SCALE GENOMIC DNA]</scope>
    <source>
        <strain evidence="3">CCUG 55491</strain>
    </source>
</reference>
<feature type="transmembrane region" description="Helical" evidence="1">
    <location>
        <begin position="6"/>
        <end position="24"/>
    </location>
</feature>
<dbReference type="Proteomes" id="UP001597090">
    <property type="component" value="Unassembled WGS sequence"/>
</dbReference>
<keyword evidence="1" id="KW-0472">Membrane</keyword>
<keyword evidence="3" id="KW-1185">Reference proteome</keyword>
<dbReference type="RefSeq" id="WP_386811556.1">
    <property type="nucleotide sequence ID" value="NZ_JBHTIH010000002.1"/>
</dbReference>
<evidence type="ECO:0000256" key="1">
    <source>
        <dbReference type="SAM" id="Phobius"/>
    </source>
</evidence>
<dbReference type="EMBL" id="JBHTIH010000002">
    <property type="protein sequence ID" value="MFD0738646.1"/>
    <property type="molecule type" value="Genomic_DNA"/>
</dbReference>
<keyword evidence="1" id="KW-1133">Transmembrane helix</keyword>
<name>A0ABW2YKL4_9GAMM</name>
<evidence type="ECO:0000313" key="3">
    <source>
        <dbReference type="Proteomes" id="UP001597090"/>
    </source>
</evidence>
<proteinExistence type="predicted"/>
<protein>
    <submittedName>
        <fullName evidence="2">Uncharacterized protein</fullName>
    </submittedName>
</protein>
<organism evidence="2 3">
    <name type="scientific">Lysobacter koreensis</name>
    <dbReference type="NCBI Taxonomy" id="266122"/>
    <lineage>
        <taxon>Bacteria</taxon>
        <taxon>Pseudomonadati</taxon>
        <taxon>Pseudomonadota</taxon>
        <taxon>Gammaproteobacteria</taxon>
        <taxon>Lysobacterales</taxon>
        <taxon>Lysobacteraceae</taxon>
        <taxon>Lysobacter</taxon>
    </lineage>
</organism>
<keyword evidence="1" id="KW-0812">Transmembrane</keyword>
<accession>A0ABW2YKL4</accession>
<evidence type="ECO:0000313" key="2">
    <source>
        <dbReference type="EMBL" id="MFD0738646.1"/>
    </source>
</evidence>
<sequence length="123" mass="13670">MTASPFILTLIVAVVLGLVAFRLLRGAPSRRQRAMRELLDAADALEARLRVARAEIAAVVGDHVEDPVRDAMREMLRQRLWLRDHGKGASLEQLTEVRASIDAARGRIEQQLARIEQARAPLA</sequence>
<gene>
    <name evidence="2" type="ORF">ACFQZQ_05010</name>
</gene>